<accession>A0AAD7JA85</accession>
<comment type="caution">
    <text evidence="2">The sequence shown here is derived from an EMBL/GenBank/DDBJ whole genome shotgun (WGS) entry which is preliminary data.</text>
</comment>
<evidence type="ECO:0000313" key="3">
    <source>
        <dbReference type="Proteomes" id="UP001215598"/>
    </source>
</evidence>
<dbReference type="InterPro" id="IPR049052">
    <property type="entry name" value="nSTAND1"/>
</dbReference>
<organism evidence="2 3">
    <name type="scientific">Mycena metata</name>
    <dbReference type="NCBI Taxonomy" id="1033252"/>
    <lineage>
        <taxon>Eukaryota</taxon>
        <taxon>Fungi</taxon>
        <taxon>Dikarya</taxon>
        <taxon>Basidiomycota</taxon>
        <taxon>Agaricomycotina</taxon>
        <taxon>Agaricomycetes</taxon>
        <taxon>Agaricomycetidae</taxon>
        <taxon>Agaricales</taxon>
        <taxon>Marasmiineae</taxon>
        <taxon>Mycenaceae</taxon>
        <taxon>Mycena</taxon>
    </lineage>
</organism>
<dbReference type="Pfam" id="PF20703">
    <property type="entry name" value="nSTAND1"/>
    <property type="match status" value="1"/>
</dbReference>
<dbReference type="Gene3D" id="3.40.50.300">
    <property type="entry name" value="P-loop containing nucleotide triphosphate hydrolases"/>
    <property type="match status" value="1"/>
</dbReference>
<keyword evidence="3" id="KW-1185">Reference proteome</keyword>
<name>A0AAD7JA85_9AGAR</name>
<protein>
    <recommendedName>
        <fullName evidence="1">Novel STAND NTPase 1 domain-containing protein</fullName>
    </recommendedName>
</protein>
<evidence type="ECO:0000313" key="2">
    <source>
        <dbReference type="EMBL" id="KAJ7757966.1"/>
    </source>
</evidence>
<proteinExistence type="predicted"/>
<sequence length="497" mass="55100">MNLGHKLVIRETIPRAKSGRGLKLQRKGWLVTSSEFSCLNSAEVGWPSGRTPFLEAIAATARSLLQGVEVGIFTIPGTIHKIHTFFESQQSSSRLRRFFRQAELSALLKDCKAGLQWAHDVFKIKVLNLGPDVEQMRKTEEMMHQEVLNMIENLSDGTASDAASTGSFPRIAVLGAGGMGKTSLARAVVHDPQIMSMFEPNRHFVLCESCTTEVELAALIGAHIGMKPGKDLTRQVLQYFSIAPPCLLVLDNLETVWEPLESRRGTEEFLSLLTEVARLAVMITMRGVERPGKLRWTHPFLHPLKPLEYTSARQAFIDIADDTHDPKELDKVLSLTDCMPLAINLLAHLVDSEGCFHVLTRWAKEKISIISSKDLLSLLSLLPNGLSDTELVQSGLPINKILACKTALLGTSLAYSDEYKKLKVLMPIREYMQRTRPPGDHLIKSLLFHFKAAEASALLNSRWRRAGELASAIEPYQQYRGGCIASTQVAGPACQPE</sequence>
<dbReference type="Proteomes" id="UP001215598">
    <property type="component" value="Unassembled WGS sequence"/>
</dbReference>
<dbReference type="AlphaFoldDB" id="A0AAD7JA85"/>
<gene>
    <name evidence="2" type="ORF">B0H16DRAFT_1822663</name>
</gene>
<dbReference type="InterPro" id="IPR027417">
    <property type="entry name" value="P-loop_NTPase"/>
</dbReference>
<feature type="domain" description="Novel STAND NTPase 1" evidence="1">
    <location>
        <begin position="169"/>
        <end position="286"/>
    </location>
</feature>
<dbReference type="EMBL" id="JARKIB010000043">
    <property type="protein sequence ID" value="KAJ7757966.1"/>
    <property type="molecule type" value="Genomic_DNA"/>
</dbReference>
<dbReference type="SUPFAM" id="SSF52540">
    <property type="entry name" value="P-loop containing nucleoside triphosphate hydrolases"/>
    <property type="match status" value="1"/>
</dbReference>
<evidence type="ECO:0000259" key="1">
    <source>
        <dbReference type="Pfam" id="PF20703"/>
    </source>
</evidence>
<reference evidence="2" key="1">
    <citation type="submission" date="2023-03" db="EMBL/GenBank/DDBJ databases">
        <title>Massive genome expansion in bonnet fungi (Mycena s.s.) driven by repeated elements and novel gene families across ecological guilds.</title>
        <authorList>
            <consortium name="Lawrence Berkeley National Laboratory"/>
            <person name="Harder C.B."/>
            <person name="Miyauchi S."/>
            <person name="Viragh M."/>
            <person name="Kuo A."/>
            <person name="Thoen E."/>
            <person name="Andreopoulos B."/>
            <person name="Lu D."/>
            <person name="Skrede I."/>
            <person name="Drula E."/>
            <person name="Henrissat B."/>
            <person name="Morin E."/>
            <person name="Kohler A."/>
            <person name="Barry K."/>
            <person name="LaButti K."/>
            <person name="Morin E."/>
            <person name="Salamov A."/>
            <person name="Lipzen A."/>
            <person name="Mereny Z."/>
            <person name="Hegedus B."/>
            <person name="Baldrian P."/>
            <person name="Stursova M."/>
            <person name="Weitz H."/>
            <person name="Taylor A."/>
            <person name="Grigoriev I.V."/>
            <person name="Nagy L.G."/>
            <person name="Martin F."/>
            <person name="Kauserud H."/>
        </authorList>
    </citation>
    <scope>NUCLEOTIDE SEQUENCE</scope>
    <source>
        <strain evidence="2">CBHHK182m</strain>
    </source>
</reference>